<comment type="caution">
    <text evidence="11">The sequence shown here is derived from an EMBL/GenBank/DDBJ whole genome shotgun (WGS) entry which is preliminary data.</text>
</comment>
<evidence type="ECO:0000256" key="3">
    <source>
        <dbReference type="ARBA" id="ARBA00022475"/>
    </source>
</evidence>
<feature type="transmembrane region" description="Helical" evidence="8">
    <location>
        <begin position="708"/>
        <end position="731"/>
    </location>
</feature>
<feature type="transmembrane region" description="Helical" evidence="8">
    <location>
        <begin position="336"/>
        <end position="366"/>
    </location>
</feature>
<keyword evidence="12" id="KW-1185">Reference proteome</keyword>
<feature type="transmembrane region" description="Helical" evidence="8">
    <location>
        <begin position="758"/>
        <end position="781"/>
    </location>
</feature>
<protein>
    <recommendedName>
        <fullName evidence="8">Anoctamin</fullName>
    </recommendedName>
</protein>
<evidence type="ECO:0000256" key="5">
    <source>
        <dbReference type="ARBA" id="ARBA00022989"/>
    </source>
</evidence>
<comment type="subcellular location">
    <subcellularLocation>
        <location evidence="1">Cell membrane</location>
        <topology evidence="1">Multi-pass membrane protein</topology>
    </subcellularLocation>
    <subcellularLocation>
        <location evidence="8">Membrane</location>
        <topology evidence="8">Multi-pass membrane protein</topology>
    </subcellularLocation>
</comment>
<keyword evidence="6 8" id="KW-0472">Membrane</keyword>
<evidence type="ECO:0000256" key="4">
    <source>
        <dbReference type="ARBA" id="ARBA00022692"/>
    </source>
</evidence>
<evidence type="ECO:0000256" key="6">
    <source>
        <dbReference type="ARBA" id="ARBA00023136"/>
    </source>
</evidence>
<gene>
    <name evidence="11" type="ORF">KUTeg_024948</name>
</gene>
<dbReference type="InterPro" id="IPR049452">
    <property type="entry name" value="Anoctamin_TM"/>
</dbReference>
<comment type="similarity">
    <text evidence="2 8">Belongs to the anoctamin family.</text>
</comment>
<proteinExistence type="inferred from homology"/>
<dbReference type="InterPro" id="IPR007632">
    <property type="entry name" value="Anoctamin"/>
</dbReference>
<keyword evidence="5 8" id="KW-1133">Transmembrane helix</keyword>
<dbReference type="InterPro" id="IPR032394">
    <property type="entry name" value="Anoct_dimer"/>
</dbReference>
<evidence type="ECO:0000313" key="12">
    <source>
        <dbReference type="Proteomes" id="UP001217089"/>
    </source>
</evidence>
<dbReference type="PANTHER" id="PTHR12308">
    <property type="entry name" value="ANOCTAMIN"/>
    <property type="match status" value="1"/>
</dbReference>
<evidence type="ECO:0000256" key="2">
    <source>
        <dbReference type="ARBA" id="ARBA00009671"/>
    </source>
</evidence>
<organism evidence="11 12">
    <name type="scientific">Tegillarca granosa</name>
    <name type="common">Malaysian cockle</name>
    <name type="synonym">Anadara granosa</name>
    <dbReference type="NCBI Taxonomy" id="220873"/>
    <lineage>
        <taxon>Eukaryota</taxon>
        <taxon>Metazoa</taxon>
        <taxon>Spiralia</taxon>
        <taxon>Lophotrochozoa</taxon>
        <taxon>Mollusca</taxon>
        <taxon>Bivalvia</taxon>
        <taxon>Autobranchia</taxon>
        <taxon>Pteriomorphia</taxon>
        <taxon>Arcoida</taxon>
        <taxon>Arcoidea</taxon>
        <taxon>Arcidae</taxon>
        <taxon>Tegillarca</taxon>
    </lineage>
</organism>
<feature type="transmembrane region" description="Helical" evidence="8">
    <location>
        <begin position="793"/>
        <end position="814"/>
    </location>
</feature>
<dbReference type="Proteomes" id="UP001217089">
    <property type="component" value="Unassembled WGS sequence"/>
</dbReference>
<comment type="caution">
    <text evidence="8">Lacks conserved residue(s) required for the propagation of feature annotation.</text>
</comment>
<dbReference type="EMBL" id="JARBDR010000923">
    <property type="protein sequence ID" value="KAJ8298417.1"/>
    <property type="molecule type" value="Genomic_DNA"/>
</dbReference>
<feature type="domain" description="Anoctamin transmembrane" evidence="9">
    <location>
        <begin position="328"/>
        <end position="827"/>
    </location>
</feature>
<feature type="transmembrane region" description="Helical" evidence="8">
    <location>
        <begin position="483"/>
        <end position="507"/>
    </location>
</feature>
<keyword evidence="4 8" id="KW-0812">Transmembrane</keyword>
<keyword evidence="7" id="KW-0325">Glycoprotein</keyword>
<evidence type="ECO:0000313" key="11">
    <source>
        <dbReference type="EMBL" id="KAJ8298417.1"/>
    </source>
</evidence>
<feature type="domain" description="Anoctamin dimerisation" evidence="10">
    <location>
        <begin position="67"/>
        <end position="221"/>
    </location>
</feature>
<dbReference type="Pfam" id="PF16178">
    <property type="entry name" value="Anoct_dimer"/>
    <property type="match status" value="1"/>
</dbReference>
<evidence type="ECO:0000259" key="10">
    <source>
        <dbReference type="Pfam" id="PF16178"/>
    </source>
</evidence>
<evidence type="ECO:0000259" key="9">
    <source>
        <dbReference type="Pfam" id="PF04547"/>
    </source>
</evidence>
<evidence type="ECO:0000256" key="8">
    <source>
        <dbReference type="RuleBase" id="RU280814"/>
    </source>
</evidence>
<sequence>MDSYRHLEEYDEWSQKPQANPVDPIILKEMDEGSFSDVPFLADVSKLGTTSRFDRQYLKLGKEFIPEKKRIDYVLVHPHITEQMKKEMDSDELKKENKKEKLRKIFESRLRKEGFYIQKEVIGKNCYKKLHCPFKKLCYEAEKVNMEMPLEGCKAQKEESSYLCSDFIKNKFETDNVVDYISAPFQMDRIHLFKGYKDPTNFFRPAIRSLLINHMLINLDIRNECEAILKEGDDEEGGICGCLKRSSPAVEDEDAKDKVLQKIAFPYLKLKGVYTDNLILHEASTRSKLREEDKEEEKEDAAQQVFDPRREMDDTWTKFTKFQPLWKIRDYFGEKIAFYFAWSGTLTTTLWIPMLFGFAIFIYGLVASINRELSSNNYNSTSIDNSTVTSKITAAVAGALGVIKEAFDNDVTPYFAMVICLWGTIFLEIWKQKNARLAYEWDVEEFEETEPDRPEFYGIKYRKDPVTKQDDWFYPIKRQMIKFLFSGAVLMFMVCVVLASVVGVIVYRVIASVNYCPSTTSGGCVMLTTVVSSVLNAISIFLLGKLYDYVAKKLTNWENHRTQTMYDDALIIKLFAFQFANNYASCFYIAFFRGRFDYAGILGIGTAYTDECEGTCMSQLSFQVLTLMISKPLPKLFSDVILPFFKRKWRNRPDCLRCACSCRKNQVDELEEKAYKNPEKVTFLEKELLKDKLGDFTMGEYTEKIIQYGFLMLFAASFPLAPLFALLTNLIDIRVDAKRLLWWYRRPVAIVAEDIGTWYVILNFVNFCGVISNAFLIAFTSSWGSKYDTITKLWIAIAFEHIVFALKFVLAYLIPDVPGDVALAVRRRANCLYRESTCR</sequence>
<keyword evidence="3" id="KW-1003">Cell membrane</keyword>
<dbReference type="PANTHER" id="PTHR12308:SF73">
    <property type="entry name" value="ANOCTAMIN"/>
    <property type="match status" value="1"/>
</dbReference>
<feature type="transmembrane region" description="Helical" evidence="8">
    <location>
        <begin position="411"/>
        <end position="430"/>
    </location>
</feature>
<accession>A0ABQ9DZH6</accession>
<evidence type="ECO:0000256" key="1">
    <source>
        <dbReference type="ARBA" id="ARBA00004651"/>
    </source>
</evidence>
<name>A0ABQ9DZH6_TEGGR</name>
<reference evidence="11 12" key="1">
    <citation type="submission" date="2022-12" db="EMBL/GenBank/DDBJ databases">
        <title>Chromosome-level genome of Tegillarca granosa.</title>
        <authorList>
            <person name="Kim J."/>
        </authorList>
    </citation>
    <scope>NUCLEOTIDE SEQUENCE [LARGE SCALE GENOMIC DNA]</scope>
    <source>
        <strain evidence="11">Teg-2019</strain>
        <tissue evidence="11">Adductor muscle</tissue>
    </source>
</reference>
<evidence type="ECO:0000256" key="7">
    <source>
        <dbReference type="ARBA" id="ARBA00023180"/>
    </source>
</evidence>
<dbReference type="Pfam" id="PF04547">
    <property type="entry name" value="Anoctamin"/>
    <property type="match status" value="1"/>
</dbReference>
<feature type="transmembrane region" description="Helical" evidence="8">
    <location>
        <begin position="519"/>
        <end position="543"/>
    </location>
</feature>